<name>A0ACB0XWG6_MELEN</name>
<gene>
    <name evidence="1" type="ORF">MENTE1834_LOCUS4514</name>
</gene>
<evidence type="ECO:0000313" key="2">
    <source>
        <dbReference type="Proteomes" id="UP001497535"/>
    </source>
</evidence>
<reference evidence="1" key="1">
    <citation type="submission" date="2023-11" db="EMBL/GenBank/DDBJ databases">
        <authorList>
            <person name="Poullet M."/>
        </authorList>
    </citation>
    <scope>NUCLEOTIDE SEQUENCE</scope>
    <source>
        <strain evidence="1">E1834</strain>
    </source>
</reference>
<comment type="caution">
    <text evidence="1">The sequence shown here is derived from an EMBL/GenBank/DDBJ whole genome shotgun (WGS) entry which is preliminary data.</text>
</comment>
<sequence>MGKFQNISGTSSSSRTRFLIFVVPVQELHFLNSLVPVQNLFQVCSSSKLLNFFEYEDLAS</sequence>
<keyword evidence="2" id="KW-1185">Reference proteome</keyword>
<proteinExistence type="predicted"/>
<organism evidence="1 2">
    <name type="scientific">Meloidogyne enterolobii</name>
    <name type="common">Root-knot nematode worm</name>
    <name type="synonym">Meloidogyne mayaguensis</name>
    <dbReference type="NCBI Taxonomy" id="390850"/>
    <lineage>
        <taxon>Eukaryota</taxon>
        <taxon>Metazoa</taxon>
        <taxon>Ecdysozoa</taxon>
        <taxon>Nematoda</taxon>
        <taxon>Chromadorea</taxon>
        <taxon>Rhabditida</taxon>
        <taxon>Tylenchina</taxon>
        <taxon>Tylenchomorpha</taxon>
        <taxon>Tylenchoidea</taxon>
        <taxon>Meloidogynidae</taxon>
        <taxon>Meloidogyninae</taxon>
        <taxon>Meloidogyne</taxon>
    </lineage>
</organism>
<dbReference type="Proteomes" id="UP001497535">
    <property type="component" value="Unassembled WGS sequence"/>
</dbReference>
<dbReference type="EMBL" id="CAVMJV010000003">
    <property type="protein sequence ID" value="CAK5020693.1"/>
    <property type="molecule type" value="Genomic_DNA"/>
</dbReference>
<protein>
    <submittedName>
        <fullName evidence="1">Uncharacterized protein</fullName>
    </submittedName>
</protein>
<evidence type="ECO:0000313" key="1">
    <source>
        <dbReference type="EMBL" id="CAK5020693.1"/>
    </source>
</evidence>
<accession>A0ACB0XWG6</accession>